<protein>
    <submittedName>
        <fullName evidence="2">Flavodoxin</fullName>
    </submittedName>
</protein>
<dbReference type="STRING" id="1348774.AB433_13905"/>
<dbReference type="OrthoDB" id="8853249at2"/>
<dbReference type="InterPro" id="IPR005025">
    <property type="entry name" value="FMN_Rdtase-like_dom"/>
</dbReference>
<dbReference type="InterPro" id="IPR029039">
    <property type="entry name" value="Flavoprotein-like_sf"/>
</dbReference>
<dbReference type="Pfam" id="PF03358">
    <property type="entry name" value="FMN_red"/>
    <property type="match status" value="1"/>
</dbReference>
<proteinExistence type="predicted"/>
<reference evidence="2 3" key="1">
    <citation type="submission" date="2015-06" db="EMBL/GenBank/DDBJ databases">
        <authorList>
            <person name="Zeng Y."/>
            <person name="Huang Y."/>
        </authorList>
    </citation>
    <scope>NUCLEOTIDE SEQUENCE [LARGE SCALE GENOMIC DNA]</scope>
    <source>
        <strain evidence="2 3">PQ-2</strain>
    </source>
</reference>
<evidence type="ECO:0000313" key="3">
    <source>
        <dbReference type="Proteomes" id="UP000035287"/>
    </source>
</evidence>
<dbReference type="AlphaFoldDB" id="A0A0G3XJN8"/>
<gene>
    <name evidence="2" type="ORF">AB433_13905</name>
</gene>
<dbReference type="KEGG" id="cna:AB433_13905"/>
<keyword evidence="3" id="KW-1185">Reference proteome</keyword>
<dbReference type="EMBL" id="CP011770">
    <property type="protein sequence ID" value="AKM10814.1"/>
    <property type="molecule type" value="Genomic_DNA"/>
</dbReference>
<dbReference type="PATRIC" id="fig|1348774.3.peg.2924"/>
<dbReference type="GO" id="GO:0016491">
    <property type="term" value="F:oxidoreductase activity"/>
    <property type="evidence" value="ECO:0007669"/>
    <property type="project" value="InterPro"/>
</dbReference>
<dbReference type="SUPFAM" id="SSF52218">
    <property type="entry name" value="Flavoproteins"/>
    <property type="match status" value="1"/>
</dbReference>
<dbReference type="Proteomes" id="UP000035287">
    <property type="component" value="Chromosome"/>
</dbReference>
<sequence>MTTPLTALALNCTLKSDTSERSSTDAMIQVLQKEFSEHDVTLIDTIRVATHNVKFGVSSDEGDGDDWPAIRKKILAADILIFGTPIWMGQLSSVAKLALERMDAFLGETDDKGRMPSYGKVAVTAIVGNEDGAHWASAQAFQSLNDVGWTIPAVANCYWVGEAMGSTDFRDLVQVPDKVTETAKMVASNAAHLARLLKAKTYPG</sequence>
<evidence type="ECO:0000259" key="1">
    <source>
        <dbReference type="Pfam" id="PF03358"/>
    </source>
</evidence>
<name>A0A0G3XJN8_9SPHN</name>
<evidence type="ECO:0000313" key="2">
    <source>
        <dbReference type="EMBL" id="AKM10814.1"/>
    </source>
</evidence>
<dbReference type="RefSeq" id="WP_047821815.1">
    <property type="nucleotide sequence ID" value="NZ_CP011770.1"/>
</dbReference>
<dbReference type="Gene3D" id="3.40.50.360">
    <property type="match status" value="1"/>
</dbReference>
<organism evidence="2 3">
    <name type="scientific">Croceicoccus naphthovorans</name>
    <dbReference type="NCBI Taxonomy" id="1348774"/>
    <lineage>
        <taxon>Bacteria</taxon>
        <taxon>Pseudomonadati</taxon>
        <taxon>Pseudomonadota</taxon>
        <taxon>Alphaproteobacteria</taxon>
        <taxon>Sphingomonadales</taxon>
        <taxon>Erythrobacteraceae</taxon>
        <taxon>Croceicoccus</taxon>
    </lineage>
</organism>
<accession>A0A0G3XJN8</accession>
<feature type="domain" description="NADPH-dependent FMN reductase-like" evidence="1">
    <location>
        <begin position="18"/>
        <end position="150"/>
    </location>
</feature>